<protein>
    <recommendedName>
        <fullName evidence="1">Probable queuosine precursor transporter</fullName>
        <shortName evidence="1">Q precursor transporter</shortName>
    </recommendedName>
</protein>
<keyword evidence="1" id="KW-0472">Membrane</keyword>
<evidence type="ECO:0000313" key="2">
    <source>
        <dbReference type="EMBL" id="OGH93915.1"/>
    </source>
</evidence>
<dbReference type="Pfam" id="PF02592">
    <property type="entry name" value="Vut_1"/>
    <property type="match status" value="1"/>
</dbReference>
<gene>
    <name evidence="2" type="ORF">A2538_03545</name>
</gene>
<comment type="caution">
    <text evidence="2">The sequence shown here is derived from an EMBL/GenBank/DDBJ whole genome shotgun (WGS) entry which is preliminary data.</text>
</comment>
<feature type="transmembrane region" description="Helical" evidence="1">
    <location>
        <begin position="68"/>
        <end position="87"/>
    </location>
</feature>
<dbReference type="Proteomes" id="UP000178254">
    <property type="component" value="Unassembled WGS sequence"/>
</dbReference>
<dbReference type="InterPro" id="IPR003744">
    <property type="entry name" value="YhhQ"/>
</dbReference>
<organism evidence="2 3">
    <name type="scientific">Candidatus Magasanikbacteria bacterium RIFOXYD2_FULL_41_14</name>
    <dbReference type="NCBI Taxonomy" id="1798709"/>
    <lineage>
        <taxon>Bacteria</taxon>
        <taxon>Candidatus Magasanikiibacteriota</taxon>
    </lineage>
</organism>
<feature type="transmembrane region" description="Helical" evidence="1">
    <location>
        <begin position="34"/>
        <end position="56"/>
    </location>
</feature>
<keyword evidence="1" id="KW-0813">Transport</keyword>
<keyword evidence="1" id="KW-0812">Transmembrane</keyword>
<name>A0A1F6PCM3_9BACT</name>
<feature type="transmembrane region" description="Helical" evidence="1">
    <location>
        <begin position="9"/>
        <end position="28"/>
    </location>
</feature>
<dbReference type="PANTHER" id="PTHR34300:SF2">
    <property type="entry name" value="QUEUOSINE PRECURSOR TRANSPORTER-RELATED"/>
    <property type="match status" value="1"/>
</dbReference>
<dbReference type="HAMAP" id="MF_02088">
    <property type="entry name" value="Q_prec_transport"/>
    <property type="match status" value="1"/>
</dbReference>
<comment type="subcellular location">
    <subcellularLocation>
        <location evidence="1">Cell membrane</location>
        <topology evidence="1">Multi-pass membrane protein</topology>
    </subcellularLocation>
</comment>
<proteinExistence type="inferred from homology"/>
<dbReference type="PANTHER" id="PTHR34300">
    <property type="entry name" value="QUEUOSINE PRECURSOR TRANSPORTER-RELATED"/>
    <property type="match status" value="1"/>
</dbReference>
<evidence type="ECO:0000313" key="3">
    <source>
        <dbReference type="Proteomes" id="UP000178254"/>
    </source>
</evidence>
<dbReference type="STRING" id="1798709.A2538_03545"/>
<accession>A0A1F6PCM3</accession>
<dbReference type="GO" id="GO:0005886">
    <property type="term" value="C:plasma membrane"/>
    <property type="evidence" value="ECO:0007669"/>
    <property type="project" value="UniProtKB-SubCell"/>
</dbReference>
<comment type="similarity">
    <text evidence="1">Belongs to the vitamin uptake transporter (VUT/ECF) (TC 2.A.88) family. Q precursor transporter subfamily.</text>
</comment>
<sequence length="224" mass="24817">METAKQFKYWDIIVVAFVAVLLISNVASTKIVDFGWFTFDGGTLLFPLSYIFADIFTEVYGYSYARRAIWLGFVSAFVMSAVFIVVGKLPPATDWNNQAAYEAILGLTPRIVAASLLAYLAGNFSNSYILAKLKLKTQGKFLWVRTIGSTIVGEGLDTAIFCLVAFYGVLPGALLWSVIVSNYIFKVGVEVLFTPVTYRACSFLKKYEGVDVFDADTKFNPFKG</sequence>
<reference evidence="2 3" key="1">
    <citation type="journal article" date="2016" name="Nat. Commun.">
        <title>Thousands of microbial genomes shed light on interconnected biogeochemical processes in an aquifer system.</title>
        <authorList>
            <person name="Anantharaman K."/>
            <person name="Brown C.T."/>
            <person name="Hug L.A."/>
            <person name="Sharon I."/>
            <person name="Castelle C.J."/>
            <person name="Probst A.J."/>
            <person name="Thomas B.C."/>
            <person name="Singh A."/>
            <person name="Wilkins M.J."/>
            <person name="Karaoz U."/>
            <person name="Brodie E.L."/>
            <person name="Williams K.H."/>
            <person name="Hubbard S.S."/>
            <person name="Banfield J.F."/>
        </authorList>
    </citation>
    <scope>NUCLEOTIDE SEQUENCE [LARGE SCALE GENOMIC DNA]</scope>
</reference>
<dbReference type="AlphaFoldDB" id="A0A1F6PCM3"/>
<comment type="function">
    <text evidence="1">Involved in the import of queuosine (Q) precursors, required for Q precursor salvage.</text>
</comment>
<keyword evidence="1" id="KW-1133">Transmembrane helix</keyword>
<dbReference type="GO" id="GO:0022857">
    <property type="term" value="F:transmembrane transporter activity"/>
    <property type="evidence" value="ECO:0007669"/>
    <property type="project" value="UniProtKB-UniRule"/>
</dbReference>
<keyword evidence="1" id="KW-1003">Cell membrane</keyword>
<dbReference type="EMBL" id="MFRE01000015">
    <property type="protein sequence ID" value="OGH93915.1"/>
    <property type="molecule type" value="Genomic_DNA"/>
</dbReference>
<feature type="transmembrane region" description="Helical" evidence="1">
    <location>
        <begin position="173"/>
        <end position="196"/>
    </location>
</feature>
<evidence type="ECO:0000256" key="1">
    <source>
        <dbReference type="HAMAP-Rule" id="MF_02088"/>
    </source>
</evidence>
<dbReference type="NCBIfam" id="TIGR00697">
    <property type="entry name" value="queuosine precursor transporter"/>
    <property type="match status" value="1"/>
</dbReference>